<keyword evidence="2" id="KW-0614">Plasmid</keyword>
<dbReference type="RefSeq" id="WP_040125335.1">
    <property type="nucleotide sequence ID" value="NZ_HG938356.1"/>
</dbReference>
<name>A0A068TKE1_NEOGA</name>
<dbReference type="Proteomes" id="UP000028186">
    <property type="component" value="Plasmid pHAMBI1141a"/>
</dbReference>
<gene>
    <name evidence="2" type="ORF">RG1141_PA11980</name>
</gene>
<organism evidence="2 3">
    <name type="scientific">Neorhizobium galegae bv. officinalis bv. officinalis str. HAMBI 1141</name>
    <dbReference type="NCBI Taxonomy" id="1028801"/>
    <lineage>
        <taxon>Bacteria</taxon>
        <taxon>Pseudomonadati</taxon>
        <taxon>Pseudomonadota</taxon>
        <taxon>Alphaproteobacteria</taxon>
        <taxon>Hyphomicrobiales</taxon>
        <taxon>Rhizobiaceae</taxon>
        <taxon>Rhizobium/Agrobacterium group</taxon>
        <taxon>Neorhizobium</taxon>
    </lineage>
</organism>
<dbReference type="EMBL" id="HG938356">
    <property type="protein sequence ID" value="CDN58030.1"/>
    <property type="molecule type" value="Genomic_DNA"/>
</dbReference>
<feature type="region of interest" description="Disordered" evidence="1">
    <location>
        <begin position="72"/>
        <end position="102"/>
    </location>
</feature>
<reference evidence="3" key="1">
    <citation type="journal article" date="2014" name="BMC Genomics">
        <title>Genome sequencing of two Neorhizobium galegae strains reveals a noeT gene responsible for the unusual acetylation of the nodulation factors.</title>
        <authorList>
            <person name="Osterman J."/>
            <person name="Marsh J."/>
            <person name="Laine P.K."/>
            <person name="Zeng Z."/>
            <person name="Alatalo E."/>
            <person name="Sullivan J.T."/>
            <person name="Young J.P."/>
            <person name="Thomas-Oates J."/>
            <person name="Paulin L."/>
            <person name="Lindstrom K."/>
        </authorList>
    </citation>
    <scope>NUCLEOTIDE SEQUENCE [LARGE SCALE GENOMIC DNA]</scope>
    <source>
        <strain evidence="3">HAMBI 1141</strain>
        <plasmid evidence="3">II</plasmid>
    </source>
</reference>
<dbReference type="KEGG" id="ngl:RG1141_PA11980"/>
<dbReference type="PATRIC" id="fig|1028801.3.peg.5811"/>
<evidence type="ECO:0000313" key="2">
    <source>
        <dbReference type="EMBL" id="CDN58030.1"/>
    </source>
</evidence>
<proteinExistence type="predicted"/>
<accession>A0A068TKE1</accession>
<sequence length="102" mass="11557">MSALISVLRQAIQRSSDATVEGRQRIYASARRAVERLLTRADMPAGDGSLLIQLHRLDEAIKEIEREFSADDRDHTGLQLDGNLPDLSTERRQRRSRVKNST</sequence>
<dbReference type="AlphaFoldDB" id="A0A068TKE1"/>
<evidence type="ECO:0000313" key="3">
    <source>
        <dbReference type="Proteomes" id="UP000028186"/>
    </source>
</evidence>
<evidence type="ECO:0000256" key="1">
    <source>
        <dbReference type="SAM" id="MobiDB-lite"/>
    </source>
</evidence>
<protein>
    <submittedName>
        <fullName evidence="2">Uncharacterized protein</fullName>
    </submittedName>
</protein>
<dbReference type="HOGENOM" id="CLU_2274362_0_0_5"/>
<geneLocation type="plasmid" evidence="3">
    <name>II</name>
</geneLocation>
<feature type="compositionally biased region" description="Basic residues" evidence="1">
    <location>
        <begin position="92"/>
        <end position="102"/>
    </location>
</feature>